<name>A0A8J3CF46_9PSEU</name>
<reference evidence="1" key="2">
    <citation type="submission" date="2020-09" db="EMBL/GenBank/DDBJ databases">
        <authorList>
            <person name="Sun Q."/>
            <person name="Zhou Y."/>
        </authorList>
    </citation>
    <scope>NUCLEOTIDE SEQUENCE</scope>
    <source>
        <strain evidence="1">CGMCC 4.5737</strain>
    </source>
</reference>
<dbReference type="InterPro" id="IPR036691">
    <property type="entry name" value="Endo/exonu/phosph_ase_sf"/>
</dbReference>
<proteinExistence type="predicted"/>
<dbReference type="AlphaFoldDB" id="A0A8J3CF46"/>
<reference evidence="1" key="1">
    <citation type="journal article" date="2014" name="Int. J. Syst. Evol. Microbiol.">
        <title>Complete genome sequence of Corynebacterium casei LMG S-19264T (=DSM 44701T), isolated from a smear-ripened cheese.</title>
        <authorList>
            <consortium name="US DOE Joint Genome Institute (JGI-PGF)"/>
            <person name="Walter F."/>
            <person name="Albersmeier A."/>
            <person name="Kalinowski J."/>
            <person name="Ruckert C."/>
        </authorList>
    </citation>
    <scope>NUCLEOTIDE SEQUENCE</scope>
    <source>
        <strain evidence="1">CGMCC 4.5737</strain>
    </source>
</reference>
<dbReference type="Proteomes" id="UP000637578">
    <property type="component" value="Unassembled WGS sequence"/>
</dbReference>
<dbReference type="EMBL" id="BMMK01000014">
    <property type="protein sequence ID" value="GGM59290.1"/>
    <property type="molecule type" value="Genomic_DNA"/>
</dbReference>
<accession>A0A8J3CF46</accession>
<sequence length="111" mass="12084">MISVRVVGLAWASPTKPSAGHEHATQPKSSRLVAWLVDKAAMRGIGLPELTNRHAGPGWVDDAGWRIDLVCTTEGIARRAVSGVVERPASYQERWSDHAPLTVTFDWPESG</sequence>
<dbReference type="RefSeq" id="WP_189058594.1">
    <property type="nucleotide sequence ID" value="NZ_BMMK01000014.1"/>
</dbReference>
<dbReference type="Gene3D" id="3.60.10.10">
    <property type="entry name" value="Endonuclease/exonuclease/phosphatase"/>
    <property type="match status" value="1"/>
</dbReference>
<dbReference type="SUPFAM" id="SSF56219">
    <property type="entry name" value="DNase I-like"/>
    <property type="match status" value="1"/>
</dbReference>
<organism evidence="1 2">
    <name type="scientific">Longimycelium tulufanense</name>
    <dbReference type="NCBI Taxonomy" id="907463"/>
    <lineage>
        <taxon>Bacteria</taxon>
        <taxon>Bacillati</taxon>
        <taxon>Actinomycetota</taxon>
        <taxon>Actinomycetes</taxon>
        <taxon>Pseudonocardiales</taxon>
        <taxon>Pseudonocardiaceae</taxon>
        <taxon>Longimycelium</taxon>
    </lineage>
</organism>
<protein>
    <submittedName>
        <fullName evidence="1">Uncharacterized protein</fullName>
    </submittedName>
</protein>
<comment type="caution">
    <text evidence="1">The sequence shown here is derived from an EMBL/GenBank/DDBJ whole genome shotgun (WGS) entry which is preliminary data.</text>
</comment>
<evidence type="ECO:0000313" key="2">
    <source>
        <dbReference type="Proteomes" id="UP000637578"/>
    </source>
</evidence>
<keyword evidence="2" id="KW-1185">Reference proteome</keyword>
<evidence type="ECO:0000313" key="1">
    <source>
        <dbReference type="EMBL" id="GGM59290.1"/>
    </source>
</evidence>
<gene>
    <name evidence="1" type="ORF">GCM10012275_33070</name>
</gene>